<feature type="compositionally biased region" description="Basic and acidic residues" evidence="1">
    <location>
        <begin position="46"/>
        <end position="60"/>
    </location>
</feature>
<proteinExistence type="predicted"/>
<accession>A0A210PLU0</accession>
<keyword evidence="3" id="KW-1185">Reference proteome</keyword>
<feature type="compositionally biased region" description="Basic and acidic residues" evidence="1">
    <location>
        <begin position="116"/>
        <end position="128"/>
    </location>
</feature>
<name>A0A210PLU0_MIZYE</name>
<organism evidence="2 3">
    <name type="scientific">Mizuhopecten yessoensis</name>
    <name type="common">Japanese scallop</name>
    <name type="synonym">Patinopecten yessoensis</name>
    <dbReference type="NCBI Taxonomy" id="6573"/>
    <lineage>
        <taxon>Eukaryota</taxon>
        <taxon>Metazoa</taxon>
        <taxon>Spiralia</taxon>
        <taxon>Lophotrochozoa</taxon>
        <taxon>Mollusca</taxon>
        <taxon>Bivalvia</taxon>
        <taxon>Autobranchia</taxon>
        <taxon>Pteriomorphia</taxon>
        <taxon>Pectinida</taxon>
        <taxon>Pectinoidea</taxon>
        <taxon>Pectinidae</taxon>
        <taxon>Mizuhopecten</taxon>
    </lineage>
</organism>
<protein>
    <submittedName>
        <fullName evidence="2">Uncharacterized protein</fullName>
    </submittedName>
</protein>
<dbReference type="Proteomes" id="UP000242188">
    <property type="component" value="Unassembled WGS sequence"/>
</dbReference>
<feature type="region of interest" description="Disordered" evidence="1">
    <location>
        <begin position="106"/>
        <end position="141"/>
    </location>
</feature>
<evidence type="ECO:0000313" key="2">
    <source>
        <dbReference type="EMBL" id="OWF37462.1"/>
    </source>
</evidence>
<feature type="region of interest" description="Disordered" evidence="1">
    <location>
        <begin position="17"/>
        <end position="63"/>
    </location>
</feature>
<evidence type="ECO:0000256" key="1">
    <source>
        <dbReference type="SAM" id="MobiDB-lite"/>
    </source>
</evidence>
<dbReference type="EMBL" id="NEDP02005589">
    <property type="protein sequence ID" value="OWF37462.1"/>
    <property type="molecule type" value="Genomic_DNA"/>
</dbReference>
<sequence>MQPGARGVFLATAANIRQRRGNNANTLRRRTSSEISSRNPVPPSERNGDPQTDRDRRTLRTDPNLAKILDKKNRSRALAARHASWTDIVKRVTARKIGHRFKKALDDSVESTFSRPKMDHKAHAEEHEKRKKTPKLKNMGKEDRLSYFKYYGKS</sequence>
<dbReference type="AlphaFoldDB" id="A0A210PLU0"/>
<evidence type="ECO:0000313" key="3">
    <source>
        <dbReference type="Proteomes" id="UP000242188"/>
    </source>
</evidence>
<gene>
    <name evidence="2" type="ORF">KP79_PYT04696</name>
</gene>
<reference evidence="2 3" key="1">
    <citation type="journal article" date="2017" name="Nat. Ecol. Evol.">
        <title>Scallop genome provides insights into evolution of bilaterian karyotype and development.</title>
        <authorList>
            <person name="Wang S."/>
            <person name="Zhang J."/>
            <person name="Jiao W."/>
            <person name="Li J."/>
            <person name="Xun X."/>
            <person name="Sun Y."/>
            <person name="Guo X."/>
            <person name="Huan P."/>
            <person name="Dong B."/>
            <person name="Zhang L."/>
            <person name="Hu X."/>
            <person name="Sun X."/>
            <person name="Wang J."/>
            <person name="Zhao C."/>
            <person name="Wang Y."/>
            <person name="Wang D."/>
            <person name="Huang X."/>
            <person name="Wang R."/>
            <person name="Lv J."/>
            <person name="Li Y."/>
            <person name="Zhang Z."/>
            <person name="Liu B."/>
            <person name="Lu W."/>
            <person name="Hui Y."/>
            <person name="Liang J."/>
            <person name="Zhou Z."/>
            <person name="Hou R."/>
            <person name="Li X."/>
            <person name="Liu Y."/>
            <person name="Li H."/>
            <person name="Ning X."/>
            <person name="Lin Y."/>
            <person name="Zhao L."/>
            <person name="Xing Q."/>
            <person name="Dou J."/>
            <person name="Li Y."/>
            <person name="Mao J."/>
            <person name="Guo H."/>
            <person name="Dou H."/>
            <person name="Li T."/>
            <person name="Mu C."/>
            <person name="Jiang W."/>
            <person name="Fu Q."/>
            <person name="Fu X."/>
            <person name="Miao Y."/>
            <person name="Liu J."/>
            <person name="Yu Q."/>
            <person name="Li R."/>
            <person name="Liao H."/>
            <person name="Li X."/>
            <person name="Kong Y."/>
            <person name="Jiang Z."/>
            <person name="Chourrout D."/>
            <person name="Li R."/>
            <person name="Bao Z."/>
        </authorList>
    </citation>
    <scope>NUCLEOTIDE SEQUENCE [LARGE SCALE GENOMIC DNA]</scope>
    <source>
        <strain evidence="2 3">PY_sf001</strain>
    </source>
</reference>
<comment type="caution">
    <text evidence="2">The sequence shown here is derived from an EMBL/GenBank/DDBJ whole genome shotgun (WGS) entry which is preliminary data.</text>
</comment>